<feature type="region of interest" description="Disordered" evidence="1">
    <location>
        <begin position="151"/>
        <end position="213"/>
    </location>
</feature>
<evidence type="ECO:0000256" key="1">
    <source>
        <dbReference type="SAM" id="MobiDB-lite"/>
    </source>
</evidence>
<feature type="compositionally biased region" description="Acidic residues" evidence="1">
    <location>
        <begin position="37"/>
        <end position="49"/>
    </location>
</feature>
<keyword evidence="3" id="KW-1185">Reference proteome</keyword>
<organism evidence="2 3">
    <name type="scientific">Prorocentrum cordatum</name>
    <dbReference type="NCBI Taxonomy" id="2364126"/>
    <lineage>
        <taxon>Eukaryota</taxon>
        <taxon>Sar</taxon>
        <taxon>Alveolata</taxon>
        <taxon>Dinophyceae</taxon>
        <taxon>Prorocentrales</taxon>
        <taxon>Prorocentraceae</taxon>
        <taxon>Prorocentrum</taxon>
    </lineage>
</organism>
<gene>
    <name evidence="2" type="ORF">PCOR1329_LOCUS62484</name>
</gene>
<feature type="compositionally biased region" description="Low complexity" evidence="1">
    <location>
        <begin position="151"/>
        <end position="167"/>
    </location>
</feature>
<feature type="compositionally biased region" description="Basic residues" evidence="1">
    <location>
        <begin position="174"/>
        <end position="195"/>
    </location>
</feature>
<reference evidence="2" key="1">
    <citation type="submission" date="2023-10" db="EMBL/GenBank/DDBJ databases">
        <authorList>
            <person name="Chen Y."/>
            <person name="Shah S."/>
            <person name="Dougan E. K."/>
            <person name="Thang M."/>
            <person name="Chan C."/>
        </authorList>
    </citation>
    <scope>NUCLEOTIDE SEQUENCE [LARGE SCALE GENOMIC DNA]</scope>
</reference>
<feature type="compositionally biased region" description="Low complexity" evidence="1">
    <location>
        <begin position="196"/>
        <end position="213"/>
    </location>
</feature>
<evidence type="ECO:0000313" key="3">
    <source>
        <dbReference type="Proteomes" id="UP001189429"/>
    </source>
</evidence>
<sequence>MGGVFGHACAGADDDGEDAESTRCGAPCLCCHGGPEEHEDEPDTDEECSSPEQGLRGCGAAPAGVVWAPVPGTPPTFGVVPAVQVARQDSLASLSSSATAFPNAAHLSRVADLAQCPPPPPLGTGPLRGGGCSCSSSATVRTLPPCWEQPEAAGAPAPAAAAVTPLPRRYGTASRRRLGPGCRRGRGASRRRPRRGAWWGSRAGAGAPSPAWR</sequence>
<name>A0ABN9VZ47_9DINO</name>
<protein>
    <submittedName>
        <fullName evidence="2">Uncharacterized protein</fullName>
    </submittedName>
</protein>
<proteinExistence type="predicted"/>
<dbReference type="Proteomes" id="UP001189429">
    <property type="component" value="Unassembled WGS sequence"/>
</dbReference>
<dbReference type="EMBL" id="CAUYUJ010017893">
    <property type="protein sequence ID" value="CAK0878868.1"/>
    <property type="molecule type" value="Genomic_DNA"/>
</dbReference>
<comment type="caution">
    <text evidence="2">The sequence shown here is derived from an EMBL/GenBank/DDBJ whole genome shotgun (WGS) entry which is preliminary data.</text>
</comment>
<feature type="region of interest" description="Disordered" evidence="1">
    <location>
        <begin position="35"/>
        <end position="56"/>
    </location>
</feature>
<accession>A0ABN9VZ47</accession>
<evidence type="ECO:0000313" key="2">
    <source>
        <dbReference type="EMBL" id="CAK0878868.1"/>
    </source>
</evidence>